<dbReference type="InterPro" id="IPR008964">
    <property type="entry name" value="Invasin/intimin_cell_adhesion"/>
</dbReference>
<dbReference type="InterPro" id="IPR013783">
    <property type="entry name" value="Ig-like_fold"/>
</dbReference>
<dbReference type="InterPro" id="IPR018003">
    <property type="entry name" value="Insecticidal_toxin/plasmid_vir"/>
</dbReference>
<organism evidence="2 3">
    <name type="scientific">Pseudomonas thivervalensis</name>
    <dbReference type="NCBI Taxonomy" id="86265"/>
    <lineage>
        <taxon>Bacteria</taxon>
        <taxon>Pseudomonadati</taxon>
        <taxon>Pseudomonadota</taxon>
        <taxon>Gammaproteobacteria</taxon>
        <taxon>Pseudomonadales</taxon>
        <taxon>Pseudomonadaceae</taxon>
        <taxon>Pseudomonas</taxon>
    </lineage>
</organism>
<dbReference type="Gene3D" id="2.60.40.10">
    <property type="entry name" value="Immunoglobulins"/>
    <property type="match status" value="1"/>
</dbReference>
<sequence>MKDSPARIASHFCAQVLNGRQSDEFPDLVQYFEDGGSVCALARKGIAGLVNEYGLAPDDARALALRLNGLATWVLRRYIEDQLTSPEPLPAHLRQGMLALIDGGPTYGDLFEPNFGGRCPVDAIEAIHSPVAYAVWLKRWSEQRLRPSEPADAVLLKLRRVDLDKLDIDPVTTYGVVSSVEVVSKVLEKSIEDSLGQVENLDAKLNERSYPNGLPYHHPWVTMDELTRDLGTSIGGIVKLCDPKFPYFLRNLPWGETADDALIQATRLSPSQRAIMTDAPHFPSDDQDPYFKEYFGLLSDIEAGNLNQTFFFNQRTKLTQPGLEALLSVELFAPTVSPHVSGIDQAVTPGHAGSVFVNNGLADQPPLSIEYGGHESTNRLLGIANDPNPYRYDRVDRLNRKIRLDNAMQMPSHETDALLAAIIGAEWDMANAPDDPPDYWMSENTLRALGLFEMLREDYQCTAEEFAAFMGSVSIYGRGTEPSQFDRVFNKDTLAIPPLVLDDTPFALVPVTEADALTVVHICSGLNIDLATYFSLAPLIAEAHGLETLKRSLPVLSSFYRMARLPQRLGVAPNVAVEILNLSSTGPATLAGQPRIHEDRAQMPDALTEIQRLEGWVRWCADSGLDVAWTVEHVKPIVAPPQPLDAQVELFEQIRTKLAPSLFTEAALRMAGAPELSNGRLWTNQLLELVDRDGLVIHRAESVDAPYEPYAREVVDRVVRQVMGRQDPQTVERITGVLLSSRASQRGVVQERLAVYGQLTPVLALPVLAWSGGTVHDVLLQALGRTSLQDSGDSPRDETPGDPFLGMLAGFIRRCEVVKAFNLSVEFLSLYLSIGDGVGSAPGTGPFTPGTLYYLTVYNRAVALSQKPESQLLGYLQRVNELPGNLSGDGLRLVQEQTARLLAELFDWSVEEVRACADRVNAGKGYIRTLEHLDLFTRLRGFALLSQLDAPTTLKIGKLEPDANFQQYEEVAHQVAALLSEPGRTLPLYGIHAMVDRVEVESSISTHELIANSDETAELTVTVTRAGAPQANVNVYWNSTLCTVEPTVSITTGQGIATATVRAGTVMGRDVISYRLDAREPQPAATIVLGNDPETFAFSLLDEDIYVTREKVGIDVTLRACLLDRYENPVAHEPVSWALEPVFSIPFATSTNAEGVTEVTLTSLTPVILERPKVSVISTGLPSMQLRPISFVLTLEEDPL</sequence>
<keyword evidence="3" id="KW-1185">Reference proteome</keyword>
<dbReference type="Proteomes" id="UP000251666">
    <property type="component" value="Chromosome"/>
</dbReference>
<evidence type="ECO:0000313" key="2">
    <source>
        <dbReference type="EMBL" id="AXA62700.1"/>
    </source>
</evidence>
<dbReference type="Pfam" id="PF03538">
    <property type="entry name" value="VRP1"/>
    <property type="match status" value="1"/>
</dbReference>
<dbReference type="EMBL" id="CP022202">
    <property type="protein sequence ID" value="AXA62700.1"/>
    <property type="molecule type" value="Genomic_DNA"/>
</dbReference>
<gene>
    <name evidence="2" type="ORF">CEQ51_22335</name>
</gene>
<evidence type="ECO:0000256" key="1">
    <source>
        <dbReference type="ARBA" id="ARBA00023026"/>
    </source>
</evidence>
<reference evidence="3" key="1">
    <citation type="journal article" date="2021" name="Front. Microbiol.">
        <title>Genomic Analysis of the 1-Aminocyclopropane-1-Carboxylate Deaminase-Producing Pseudomonas thivervalensis SC5 Reveals Its Multifaceted Roles in Soil and in Beneficial Interactions With Plants.</title>
        <authorList>
            <person name="Nascimento F.X."/>
            <person name="Uron P."/>
            <person name="Glick B.R."/>
            <person name="Giachini A."/>
            <person name="Rossi M.J."/>
        </authorList>
    </citation>
    <scope>NUCLEOTIDE SEQUENCE [LARGE SCALE GENOMIC DNA]</scope>
    <source>
        <strain evidence="3">PLM3</strain>
    </source>
</reference>
<dbReference type="RefSeq" id="WP_208665631.1">
    <property type="nucleotide sequence ID" value="NZ_CP022201.1"/>
</dbReference>
<proteinExistence type="predicted"/>
<keyword evidence="1" id="KW-0843">Virulence</keyword>
<dbReference type="KEGG" id="pthv:CE140_21785"/>
<accession>A0A2Z4ZZI5</accession>
<name>A0A2Z4ZZI5_9PSED</name>
<evidence type="ECO:0000313" key="3">
    <source>
        <dbReference type="Proteomes" id="UP000251666"/>
    </source>
</evidence>
<dbReference type="SUPFAM" id="SSF49373">
    <property type="entry name" value="Invasin/intimin cell-adhesion fragments"/>
    <property type="match status" value="2"/>
</dbReference>
<evidence type="ECO:0008006" key="4">
    <source>
        <dbReference type="Google" id="ProtNLM"/>
    </source>
</evidence>
<protein>
    <recommendedName>
        <fullName evidence="4">Virulence plasmid A protein</fullName>
    </recommendedName>
</protein>
<dbReference type="AlphaFoldDB" id="A0A2Z4ZZI5"/>